<comment type="caution">
    <text evidence="1">The sequence shown here is derived from an EMBL/GenBank/DDBJ whole genome shotgun (WGS) entry which is preliminary data.</text>
</comment>
<accession>A0ABU3P448</accession>
<dbReference type="SUPFAM" id="SSF53756">
    <property type="entry name" value="UDP-Glycosyltransferase/glycogen phosphorylase"/>
    <property type="match status" value="1"/>
</dbReference>
<organism evidence="1 2">
    <name type="scientific">Anaeroselena agilis</name>
    <dbReference type="NCBI Taxonomy" id="3063788"/>
    <lineage>
        <taxon>Bacteria</taxon>
        <taxon>Bacillati</taxon>
        <taxon>Bacillota</taxon>
        <taxon>Negativicutes</taxon>
        <taxon>Acetonemataceae</taxon>
        <taxon>Anaeroselena</taxon>
    </lineage>
</organism>
<evidence type="ECO:0000313" key="2">
    <source>
        <dbReference type="Proteomes" id="UP001254848"/>
    </source>
</evidence>
<protein>
    <submittedName>
        <fullName evidence="1">Glycosyltransferase family 1 protein</fullName>
    </submittedName>
</protein>
<proteinExistence type="predicted"/>
<dbReference type="EMBL" id="JAUOZS010000001">
    <property type="protein sequence ID" value="MDT8903822.1"/>
    <property type="molecule type" value="Genomic_DNA"/>
</dbReference>
<keyword evidence="2" id="KW-1185">Reference proteome</keyword>
<gene>
    <name evidence="1" type="ORF">Q4T40_21540</name>
</gene>
<evidence type="ECO:0000313" key="1">
    <source>
        <dbReference type="EMBL" id="MDT8903822.1"/>
    </source>
</evidence>
<name>A0ABU3P448_9FIRM</name>
<dbReference type="Gene3D" id="3.40.50.2000">
    <property type="entry name" value="Glycogen Phosphorylase B"/>
    <property type="match status" value="1"/>
</dbReference>
<reference evidence="1 2" key="1">
    <citation type="submission" date="2023-07" db="EMBL/GenBank/DDBJ databases">
        <title>The novel representative of Negativicutes class, Anaeroselena agilis gen. nov. sp. nov.</title>
        <authorList>
            <person name="Prokofeva M.I."/>
            <person name="Elcheninov A.G."/>
            <person name="Klyukina A."/>
            <person name="Kublanov I.V."/>
            <person name="Frolov E.N."/>
            <person name="Podosokorskaya O.A."/>
        </authorList>
    </citation>
    <scope>NUCLEOTIDE SEQUENCE [LARGE SCALE GENOMIC DNA]</scope>
    <source>
        <strain evidence="1 2">4137-cl</strain>
    </source>
</reference>
<dbReference type="Proteomes" id="UP001254848">
    <property type="component" value="Unassembled WGS sequence"/>
</dbReference>
<dbReference type="RefSeq" id="WP_413782266.1">
    <property type="nucleotide sequence ID" value="NZ_JAUOZS010000001.1"/>
</dbReference>
<sequence length="380" mass="42547">MRIAIFESIMTPGGHEVDFDRLIVEELVALGHEVSFYVPQDFVFRFDYKVPVRYLPGNTSSYAGVKGWRKALNSLKREINRQRCYRGLYQAAARGEFDAAIVPTSTYRYLRALKFSALKAPPVPIIFIQHGLNPGEVDAYFREADNLAASSNIKLAVLTFGNDVLGRSRPNVRLMYPPAYTARDLDYQPKMNKDGPLRLGFFGQYRREKNLDVFLDTYLSCRFSHPVELMVQGATVHPDDAADFERIIAKYCGAGGVSFLHKGLIGREWQEAIAGLDALVMPYAAERYRYHWAGMLFTAIGFYRPVVASAQINPEVFALYDIGVTFPSAGAPTLKDALEVFVNTFPEKAGSYEQQLTAANAAFSPAEFVNKLIAVMDGRD</sequence>